<dbReference type="Proteomes" id="UP000054217">
    <property type="component" value="Unassembled WGS sequence"/>
</dbReference>
<keyword evidence="2" id="KW-1185">Reference proteome</keyword>
<protein>
    <submittedName>
        <fullName evidence="1">Uncharacterized protein</fullName>
    </submittedName>
</protein>
<name>A0A0C3NYW8_PISTI</name>
<organism evidence="1 2">
    <name type="scientific">Pisolithus tinctorius Marx 270</name>
    <dbReference type="NCBI Taxonomy" id="870435"/>
    <lineage>
        <taxon>Eukaryota</taxon>
        <taxon>Fungi</taxon>
        <taxon>Dikarya</taxon>
        <taxon>Basidiomycota</taxon>
        <taxon>Agaricomycotina</taxon>
        <taxon>Agaricomycetes</taxon>
        <taxon>Agaricomycetidae</taxon>
        <taxon>Boletales</taxon>
        <taxon>Sclerodermatineae</taxon>
        <taxon>Pisolithaceae</taxon>
        <taxon>Pisolithus</taxon>
    </lineage>
</organism>
<dbReference type="InParanoid" id="A0A0C3NYW8"/>
<evidence type="ECO:0000313" key="2">
    <source>
        <dbReference type="Proteomes" id="UP000054217"/>
    </source>
</evidence>
<dbReference type="EMBL" id="KN831996">
    <property type="protein sequence ID" value="KIO00476.1"/>
    <property type="molecule type" value="Genomic_DNA"/>
</dbReference>
<proteinExistence type="predicted"/>
<dbReference type="HOGENOM" id="CLU_1300146_0_0_1"/>
<gene>
    <name evidence="1" type="ORF">M404DRAFT_764692</name>
</gene>
<sequence length="212" mass="24200">MSLYSDQPTTPYLCVLGVLPTVHCLTTCHPGNCKTYLLSLTYSRDRNVLLYIIKEPVCAQRTRRGMVFFFGINGMHSQALASPAECFLYGFLKPPWSRYISKDFSGRFLRYYSRTSRSSSIRLYKLICIEGIPGVCSLRRGEVLVTGLDWTILQVTTYPFLRPRSRNDHHSMAVRSESARSAAFKSRCSGLVLHMALFRRAYSEAVCGRRRT</sequence>
<reference evidence="2" key="2">
    <citation type="submission" date="2015-01" db="EMBL/GenBank/DDBJ databases">
        <title>Evolutionary Origins and Diversification of the Mycorrhizal Mutualists.</title>
        <authorList>
            <consortium name="DOE Joint Genome Institute"/>
            <consortium name="Mycorrhizal Genomics Consortium"/>
            <person name="Kohler A."/>
            <person name="Kuo A."/>
            <person name="Nagy L.G."/>
            <person name="Floudas D."/>
            <person name="Copeland A."/>
            <person name="Barry K.W."/>
            <person name="Cichocki N."/>
            <person name="Veneault-Fourrey C."/>
            <person name="LaButti K."/>
            <person name="Lindquist E.A."/>
            <person name="Lipzen A."/>
            <person name="Lundell T."/>
            <person name="Morin E."/>
            <person name="Murat C."/>
            <person name="Riley R."/>
            <person name="Ohm R."/>
            <person name="Sun H."/>
            <person name="Tunlid A."/>
            <person name="Henrissat B."/>
            <person name="Grigoriev I.V."/>
            <person name="Hibbett D.S."/>
            <person name="Martin F."/>
        </authorList>
    </citation>
    <scope>NUCLEOTIDE SEQUENCE [LARGE SCALE GENOMIC DNA]</scope>
    <source>
        <strain evidence="2">Marx 270</strain>
    </source>
</reference>
<accession>A0A0C3NYW8</accession>
<evidence type="ECO:0000313" key="1">
    <source>
        <dbReference type="EMBL" id="KIO00476.1"/>
    </source>
</evidence>
<dbReference type="AlphaFoldDB" id="A0A0C3NYW8"/>
<reference evidence="1 2" key="1">
    <citation type="submission" date="2014-04" db="EMBL/GenBank/DDBJ databases">
        <authorList>
            <consortium name="DOE Joint Genome Institute"/>
            <person name="Kuo A."/>
            <person name="Kohler A."/>
            <person name="Costa M.D."/>
            <person name="Nagy L.G."/>
            <person name="Floudas D."/>
            <person name="Copeland A."/>
            <person name="Barry K.W."/>
            <person name="Cichocki N."/>
            <person name="Veneault-Fourrey C."/>
            <person name="LaButti K."/>
            <person name="Lindquist E.A."/>
            <person name="Lipzen A."/>
            <person name="Lundell T."/>
            <person name="Morin E."/>
            <person name="Murat C."/>
            <person name="Sun H."/>
            <person name="Tunlid A."/>
            <person name="Henrissat B."/>
            <person name="Grigoriev I.V."/>
            <person name="Hibbett D.S."/>
            <person name="Martin F."/>
            <person name="Nordberg H.P."/>
            <person name="Cantor M.N."/>
            <person name="Hua S.X."/>
        </authorList>
    </citation>
    <scope>NUCLEOTIDE SEQUENCE [LARGE SCALE GENOMIC DNA]</scope>
    <source>
        <strain evidence="1 2">Marx 270</strain>
    </source>
</reference>